<keyword evidence="1" id="KW-0732">Signal</keyword>
<dbReference type="AlphaFoldDB" id="A0A2U8I828"/>
<protein>
    <recommendedName>
        <fullName evidence="4">DUF1496 domain-containing protein</fullName>
    </recommendedName>
</protein>
<name>A0A2U8I828_9GAMM</name>
<evidence type="ECO:0000256" key="1">
    <source>
        <dbReference type="SAM" id="SignalP"/>
    </source>
</evidence>
<evidence type="ECO:0008006" key="4">
    <source>
        <dbReference type="Google" id="ProtNLM"/>
    </source>
</evidence>
<accession>A0A2U8I828</accession>
<organism evidence="2 3">
    <name type="scientific">Candidatus Fukatsuia symbiotica</name>
    <dbReference type="NCBI Taxonomy" id="1878942"/>
    <lineage>
        <taxon>Bacteria</taxon>
        <taxon>Pseudomonadati</taxon>
        <taxon>Pseudomonadota</taxon>
        <taxon>Gammaproteobacteria</taxon>
        <taxon>Enterobacterales</taxon>
        <taxon>Yersiniaceae</taxon>
        <taxon>Candidatus Fukatsuia</taxon>
    </lineage>
</organism>
<feature type="signal peptide" evidence="1">
    <location>
        <begin position="1"/>
        <end position="23"/>
    </location>
</feature>
<evidence type="ECO:0000313" key="3">
    <source>
        <dbReference type="Proteomes" id="UP000261875"/>
    </source>
</evidence>
<keyword evidence="3" id="KW-1185">Reference proteome</keyword>
<dbReference type="RefSeq" id="WP_072549919.1">
    <property type="nucleotide sequence ID" value="NZ_CP021659.1"/>
</dbReference>
<evidence type="ECO:0000313" key="2">
    <source>
        <dbReference type="EMBL" id="AWK15279.1"/>
    </source>
</evidence>
<dbReference type="InterPro" id="IPR009971">
    <property type="entry name" value="DUF1496"/>
</dbReference>
<dbReference type="Pfam" id="PF07383">
    <property type="entry name" value="DUF1496"/>
    <property type="match status" value="1"/>
</dbReference>
<dbReference type="KEGG" id="fsm:CCS41_00785"/>
<dbReference type="OrthoDB" id="6400575at2"/>
<sequence>MIKKVALLCFIVCTLLFSSVASAVEGNNVNLVVPLPAELLKNPVTTNSNNSNPCIRCCVYQNQSYTEGAILQIPGGISLQCTRDKNSVRTNPLIWQRLTH</sequence>
<dbReference type="EMBL" id="CP021659">
    <property type="protein sequence ID" value="AWK15279.1"/>
    <property type="molecule type" value="Genomic_DNA"/>
</dbReference>
<proteinExistence type="predicted"/>
<gene>
    <name evidence="2" type="ORF">CCS41_00785</name>
</gene>
<dbReference type="Proteomes" id="UP000261875">
    <property type="component" value="Chromosome"/>
</dbReference>
<feature type="chain" id="PRO_5016032463" description="DUF1496 domain-containing protein" evidence="1">
    <location>
        <begin position="24"/>
        <end position="100"/>
    </location>
</feature>
<reference evidence="2 3" key="1">
    <citation type="submission" date="2017-05" db="EMBL/GenBank/DDBJ databases">
        <title>Genome sequence of Candidatus Fukatsuia symbiotica and Candidatus Hamiltonella defensa from Acyrthosiphon pisum strain 5D.</title>
        <authorList>
            <person name="Patel V.A."/>
            <person name="Chevignon G."/>
            <person name="Russell J.A."/>
            <person name="Oliver K.M."/>
        </authorList>
    </citation>
    <scope>NUCLEOTIDE SEQUENCE [LARGE SCALE GENOMIC DNA]</scope>
    <source>
        <strain evidence="2 3">5D</strain>
    </source>
</reference>